<evidence type="ECO:0000256" key="5">
    <source>
        <dbReference type="ARBA" id="ARBA00022737"/>
    </source>
</evidence>
<keyword evidence="3 13" id="KW-0645">Protease</keyword>
<evidence type="ECO:0000259" key="12">
    <source>
        <dbReference type="PROSITE" id="PS50106"/>
    </source>
</evidence>
<keyword evidence="5" id="KW-0677">Repeat</keyword>
<evidence type="ECO:0000313" key="14">
    <source>
        <dbReference type="Proteomes" id="UP000236728"/>
    </source>
</evidence>
<keyword evidence="6" id="KW-0574">Periplasm</keyword>
<dbReference type="Pfam" id="PF13180">
    <property type="entry name" value="PDZ_2"/>
    <property type="match status" value="1"/>
</dbReference>
<evidence type="ECO:0000313" key="13">
    <source>
        <dbReference type="EMBL" id="SEG42935.1"/>
    </source>
</evidence>
<dbReference type="GO" id="GO:0006508">
    <property type="term" value="P:proteolysis"/>
    <property type="evidence" value="ECO:0007669"/>
    <property type="project" value="UniProtKB-KW"/>
</dbReference>
<feature type="active site" description="Charge relay system" evidence="9">
    <location>
        <position position="162"/>
    </location>
</feature>
<feature type="active site" description="Charge relay system" evidence="9">
    <location>
        <position position="192"/>
    </location>
</feature>
<dbReference type="Pfam" id="PF17820">
    <property type="entry name" value="PDZ_6"/>
    <property type="match status" value="1"/>
</dbReference>
<keyword evidence="4" id="KW-0732">Signal</keyword>
<feature type="domain" description="PDZ" evidence="12">
    <location>
        <begin position="314"/>
        <end position="405"/>
    </location>
</feature>
<sequence length="537" mass="55690">MSTPTNELVASLRKQLARTIAPAAIATTFALGAVFAVNHTNVHAAEVSPLDDHSVAALTALDNAMESVAAKVTPAVVNIAVTSKGDADEDGDDQQGNSSAPQQGQQLPPGLEQFFGQIPGFGGFGGGNGRQFRMQPQQPQLQHGIGSGVIISPDGYIVTNGHVVNGATNVKVTLHDRRILNAKVVGVDKLTDIAVVKVNATGLPFITWGDSGKLMPGQTVLAFGSPFGYFQFSVTRGIVSAVDRQNPYSTDARKPGGYIQTDAAINPGNSGGPLVNAHGELVGINTFIISDSGSFAGAGFAIPSQMVHSISQQIISTGKVEHGYLGISMNDVTPDNARFFQLKDAAGAIVADVTPDAPAANAGIKQGDVIRSLNGHEIVNGSALQVAVSQDRPGTKIELGILRNGQPLTINLTVGEYHAKGDVQTADNDGDGTNGKQTGKLGLAVANLDGDARQQLQIPSSVKGAIIETVRPGSAADDAGLQRGDVILEVNRKPTPSADQFVGAVKSSTDNRDLLLLVWSHGNASYRTLRGDSGQNG</sequence>
<dbReference type="InterPro" id="IPR001478">
    <property type="entry name" value="PDZ"/>
</dbReference>
<dbReference type="Gene3D" id="2.40.10.120">
    <property type="match status" value="1"/>
</dbReference>
<dbReference type="AlphaFoldDB" id="A0A1H6A4D2"/>
<dbReference type="OrthoDB" id="9758917at2"/>
<dbReference type="GO" id="GO:0042597">
    <property type="term" value="C:periplasmic space"/>
    <property type="evidence" value="ECO:0007669"/>
    <property type="project" value="UniProtKB-SubCell"/>
</dbReference>
<evidence type="ECO:0000256" key="8">
    <source>
        <dbReference type="ARBA" id="ARBA00022825"/>
    </source>
</evidence>
<dbReference type="InterPro" id="IPR009003">
    <property type="entry name" value="Peptidase_S1_PA"/>
</dbReference>
<feature type="binding site" evidence="10">
    <location>
        <position position="192"/>
    </location>
    <ligand>
        <name>substrate</name>
    </ligand>
</feature>
<protein>
    <submittedName>
        <fullName evidence="13">Serine protease Do</fullName>
    </submittedName>
</protein>
<evidence type="ECO:0000256" key="6">
    <source>
        <dbReference type="ARBA" id="ARBA00022764"/>
    </source>
</evidence>
<dbReference type="PANTHER" id="PTHR22939">
    <property type="entry name" value="SERINE PROTEASE FAMILY S1C HTRA-RELATED"/>
    <property type="match status" value="1"/>
</dbReference>
<evidence type="ECO:0000256" key="4">
    <source>
        <dbReference type="ARBA" id="ARBA00022729"/>
    </source>
</evidence>
<feature type="binding site" evidence="10">
    <location>
        <position position="162"/>
    </location>
    <ligand>
        <name>substrate</name>
    </ligand>
</feature>
<dbReference type="InterPro" id="IPR011782">
    <property type="entry name" value="Pept_S1C_Do"/>
</dbReference>
<keyword evidence="8" id="KW-0720">Serine protease</keyword>
<dbReference type="InterPro" id="IPR041489">
    <property type="entry name" value="PDZ_6"/>
</dbReference>
<comment type="similarity">
    <text evidence="2">Belongs to the peptidase S1C family.</text>
</comment>
<evidence type="ECO:0000256" key="11">
    <source>
        <dbReference type="SAM" id="MobiDB-lite"/>
    </source>
</evidence>
<accession>A0A1H6A4D2</accession>
<dbReference type="RefSeq" id="WP_103933773.1">
    <property type="nucleotide sequence ID" value="NZ_FNVA01000005.1"/>
</dbReference>
<dbReference type="GO" id="GO:0004252">
    <property type="term" value="F:serine-type endopeptidase activity"/>
    <property type="evidence" value="ECO:0007669"/>
    <property type="project" value="InterPro"/>
</dbReference>
<feature type="active site" description="Charge relay system" evidence="9">
    <location>
        <position position="270"/>
    </location>
</feature>
<dbReference type="InterPro" id="IPR036034">
    <property type="entry name" value="PDZ_sf"/>
</dbReference>
<evidence type="ECO:0000256" key="2">
    <source>
        <dbReference type="ARBA" id="ARBA00010541"/>
    </source>
</evidence>
<dbReference type="PROSITE" id="PS50106">
    <property type="entry name" value="PDZ"/>
    <property type="match status" value="2"/>
</dbReference>
<comment type="subcellular location">
    <subcellularLocation>
        <location evidence="1">Periplasm</location>
    </subcellularLocation>
</comment>
<reference evidence="13 14" key="1">
    <citation type="submission" date="2016-10" db="EMBL/GenBank/DDBJ databases">
        <authorList>
            <person name="de Groot N.N."/>
        </authorList>
    </citation>
    <scope>NUCLEOTIDE SEQUENCE [LARGE SCALE GENOMIC DNA]</scope>
    <source>
        <strain evidence="13 14">DSM 22489</strain>
    </source>
</reference>
<proteinExistence type="inferred from homology"/>
<evidence type="ECO:0000256" key="9">
    <source>
        <dbReference type="PIRSR" id="PIRSR611782-1"/>
    </source>
</evidence>
<dbReference type="CDD" id="cd10839">
    <property type="entry name" value="cpPDZ1_DegP-like"/>
    <property type="match status" value="1"/>
</dbReference>
<dbReference type="SUPFAM" id="SSF50494">
    <property type="entry name" value="Trypsin-like serine proteases"/>
    <property type="match status" value="1"/>
</dbReference>
<dbReference type="InterPro" id="IPR001940">
    <property type="entry name" value="Peptidase_S1C"/>
</dbReference>
<evidence type="ECO:0000256" key="3">
    <source>
        <dbReference type="ARBA" id="ARBA00022670"/>
    </source>
</evidence>
<dbReference type="Gene3D" id="2.30.42.10">
    <property type="match status" value="2"/>
</dbReference>
<dbReference type="EMBL" id="FNVA01000005">
    <property type="protein sequence ID" value="SEG42935.1"/>
    <property type="molecule type" value="Genomic_DNA"/>
</dbReference>
<evidence type="ECO:0000256" key="10">
    <source>
        <dbReference type="PIRSR" id="PIRSR611782-2"/>
    </source>
</evidence>
<evidence type="ECO:0000256" key="7">
    <source>
        <dbReference type="ARBA" id="ARBA00022801"/>
    </source>
</evidence>
<dbReference type="SMART" id="SM00228">
    <property type="entry name" value="PDZ"/>
    <property type="match status" value="2"/>
</dbReference>
<gene>
    <name evidence="13" type="ORF">SAMN05421819_2888</name>
</gene>
<name>A0A1H6A4D2_9BACT</name>
<dbReference type="PANTHER" id="PTHR22939:SF129">
    <property type="entry name" value="SERINE PROTEASE HTRA2, MITOCHONDRIAL"/>
    <property type="match status" value="1"/>
</dbReference>
<keyword evidence="7" id="KW-0378">Hydrolase</keyword>
<dbReference type="SUPFAM" id="SSF50156">
    <property type="entry name" value="PDZ domain-like"/>
    <property type="match status" value="2"/>
</dbReference>
<organism evidence="13 14">
    <name type="scientific">Bryocella elongata</name>
    <dbReference type="NCBI Taxonomy" id="863522"/>
    <lineage>
        <taxon>Bacteria</taxon>
        <taxon>Pseudomonadati</taxon>
        <taxon>Acidobacteriota</taxon>
        <taxon>Terriglobia</taxon>
        <taxon>Terriglobales</taxon>
        <taxon>Acidobacteriaceae</taxon>
        <taxon>Bryocella</taxon>
    </lineage>
</organism>
<dbReference type="NCBIfam" id="TIGR02037">
    <property type="entry name" value="degP_htrA_DO"/>
    <property type="match status" value="1"/>
</dbReference>
<feature type="domain" description="PDZ" evidence="12">
    <location>
        <begin position="439"/>
        <end position="520"/>
    </location>
</feature>
<feature type="region of interest" description="Disordered" evidence="11">
    <location>
        <begin position="85"/>
        <end position="109"/>
    </location>
</feature>
<feature type="binding site" evidence="10">
    <location>
        <begin position="268"/>
        <end position="270"/>
    </location>
    <ligand>
        <name>substrate</name>
    </ligand>
</feature>
<dbReference type="Pfam" id="PF13365">
    <property type="entry name" value="Trypsin_2"/>
    <property type="match status" value="1"/>
</dbReference>
<keyword evidence="14" id="KW-1185">Reference proteome</keyword>
<dbReference type="Proteomes" id="UP000236728">
    <property type="component" value="Unassembled WGS sequence"/>
</dbReference>
<dbReference type="PRINTS" id="PR00834">
    <property type="entry name" value="PROTEASES2C"/>
</dbReference>
<evidence type="ECO:0000256" key="1">
    <source>
        <dbReference type="ARBA" id="ARBA00004418"/>
    </source>
</evidence>